<dbReference type="Gene3D" id="2.40.128.110">
    <property type="entry name" value="Lipid/polyisoprenoid-binding, YceI-like"/>
    <property type="match status" value="1"/>
</dbReference>
<accession>A0A4R6T3S2</accession>
<evidence type="ECO:0000313" key="2">
    <source>
        <dbReference type="Proteomes" id="UP000294535"/>
    </source>
</evidence>
<dbReference type="InterPro" id="IPR036761">
    <property type="entry name" value="TTHA0802/YceI-like_sf"/>
</dbReference>
<dbReference type="RefSeq" id="WP_133556273.1">
    <property type="nucleotide sequence ID" value="NZ_SNYF01000007.1"/>
</dbReference>
<sequence length="174" mass="19748">MHILILWISLIFSPGFQERNQLIITKQKVLVQGYTSLGKFNCDFEILGKVDTLNFNSRGTQKIMEFQIPVKNFSCGNFLITSDFRSTLKADEYPYAKVVVKNFREKSGKIFCHLSVNLVGKRLEFPDLMLEKVPDGLSGKLILNFQMLELTPPNKFGGLVSVEDQLDLEVVLGI</sequence>
<dbReference type="OrthoDB" id="9794147at2"/>
<organism evidence="1 2">
    <name type="scientific">Algoriphagus boseongensis</name>
    <dbReference type="NCBI Taxonomy" id="1442587"/>
    <lineage>
        <taxon>Bacteria</taxon>
        <taxon>Pseudomonadati</taxon>
        <taxon>Bacteroidota</taxon>
        <taxon>Cytophagia</taxon>
        <taxon>Cytophagales</taxon>
        <taxon>Cyclobacteriaceae</taxon>
        <taxon>Algoriphagus</taxon>
    </lineage>
</organism>
<evidence type="ECO:0000313" key="1">
    <source>
        <dbReference type="EMBL" id="TDQ16382.1"/>
    </source>
</evidence>
<keyword evidence="2" id="KW-1185">Reference proteome</keyword>
<comment type="caution">
    <text evidence="1">The sequence shown here is derived from an EMBL/GenBank/DDBJ whole genome shotgun (WGS) entry which is preliminary data.</text>
</comment>
<dbReference type="EMBL" id="SNYF01000007">
    <property type="protein sequence ID" value="TDQ16382.1"/>
    <property type="molecule type" value="Genomic_DNA"/>
</dbReference>
<dbReference type="Proteomes" id="UP000294535">
    <property type="component" value="Unassembled WGS sequence"/>
</dbReference>
<reference evidence="1 2" key="1">
    <citation type="submission" date="2019-03" db="EMBL/GenBank/DDBJ databases">
        <title>Genomic Encyclopedia of Type Strains, Phase III (KMG-III): the genomes of soil and plant-associated and newly described type strains.</title>
        <authorList>
            <person name="Whitman W."/>
        </authorList>
    </citation>
    <scope>NUCLEOTIDE SEQUENCE [LARGE SCALE GENOMIC DNA]</scope>
    <source>
        <strain evidence="1 2">CECT 8446</strain>
    </source>
</reference>
<dbReference type="AlphaFoldDB" id="A0A4R6T3S2"/>
<name>A0A4R6T3S2_9BACT</name>
<protein>
    <recommendedName>
        <fullName evidence="3">YceI-like domain-containing protein</fullName>
    </recommendedName>
</protein>
<gene>
    <name evidence="1" type="ORF">DFQ04_2500</name>
</gene>
<proteinExistence type="predicted"/>
<evidence type="ECO:0008006" key="3">
    <source>
        <dbReference type="Google" id="ProtNLM"/>
    </source>
</evidence>